<dbReference type="AlphaFoldDB" id="A0A5D2TUA0"/>
<evidence type="ECO:0000313" key="3">
    <source>
        <dbReference type="Proteomes" id="UP000323597"/>
    </source>
</evidence>
<gene>
    <name evidence="2" type="ORF">E1A91_D08G054400v1</name>
</gene>
<accession>A0A5D2TUA0</accession>
<feature type="region of interest" description="Disordered" evidence="1">
    <location>
        <begin position="1"/>
        <end position="29"/>
    </location>
</feature>
<dbReference type="InterPro" id="IPR055300">
    <property type="entry name" value="CWZF3/5/7"/>
</dbReference>
<dbReference type="Proteomes" id="UP000323597">
    <property type="component" value="Chromosome D08"/>
</dbReference>
<name>A0A5D2TUA0_GOSMU</name>
<organism evidence="2 3">
    <name type="scientific">Gossypium mustelinum</name>
    <name type="common">Cotton</name>
    <name type="synonym">Gossypium caicoense</name>
    <dbReference type="NCBI Taxonomy" id="34275"/>
    <lineage>
        <taxon>Eukaryota</taxon>
        <taxon>Viridiplantae</taxon>
        <taxon>Streptophyta</taxon>
        <taxon>Embryophyta</taxon>
        <taxon>Tracheophyta</taxon>
        <taxon>Spermatophyta</taxon>
        <taxon>Magnoliopsida</taxon>
        <taxon>eudicotyledons</taxon>
        <taxon>Gunneridae</taxon>
        <taxon>Pentapetalae</taxon>
        <taxon>rosids</taxon>
        <taxon>malvids</taxon>
        <taxon>Malvales</taxon>
        <taxon>Malvaceae</taxon>
        <taxon>Malvoideae</taxon>
        <taxon>Gossypium</taxon>
    </lineage>
</organism>
<feature type="compositionally biased region" description="Polar residues" evidence="1">
    <location>
        <begin position="75"/>
        <end position="94"/>
    </location>
</feature>
<proteinExistence type="predicted"/>
<dbReference type="PANTHER" id="PTHR46524">
    <property type="entry name" value="CW-TYPE ZINC FINGER"/>
    <property type="match status" value="1"/>
</dbReference>
<dbReference type="EMBL" id="CM017656">
    <property type="protein sequence ID" value="TYI67938.1"/>
    <property type="molecule type" value="Genomic_DNA"/>
</dbReference>
<evidence type="ECO:0000256" key="1">
    <source>
        <dbReference type="SAM" id="MobiDB-lite"/>
    </source>
</evidence>
<feature type="region of interest" description="Disordered" evidence="1">
    <location>
        <begin position="75"/>
        <end position="108"/>
    </location>
</feature>
<sequence length="108" mass="11874">MEETELEEGEACSNNDNDDAYDDTFGPKNDLSSLSYIDEKIQHILGHFQKDFEGGVSAENLGAKFGGYGSFLPTYQRSPGRSHPTSSPKVQNCNAPRFPNTIQLEDVG</sequence>
<feature type="compositionally biased region" description="Acidic residues" evidence="1">
    <location>
        <begin position="1"/>
        <end position="22"/>
    </location>
</feature>
<reference evidence="2 3" key="1">
    <citation type="submission" date="2019-07" db="EMBL/GenBank/DDBJ databases">
        <title>WGS assembly of Gossypium mustelinum.</title>
        <authorList>
            <person name="Chen Z.J."/>
            <person name="Sreedasyam A."/>
            <person name="Ando A."/>
            <person name="Song Q."/>
            <person name="De L."/>
            <person name="Hulse-Kemp A."/>
            <person name="Ding M."/>
            <person name="Ye W."/>
            <person name="Kirkbride R."/>
            <person name="Jenkins J."/>
            <person name="Plott C."/>
            <person name="Lovell J."/>
            <person name="Lin Y.-M."/>
            <person name="Vaughn R."/>
            <person name="Liu B."/>
            <person name="Li W."/>
            <person name="Simpson S."/>
            <person name="Scheffler B."/>
            <person name="Saski C."/>
            <person name="Grover C."/>
            <person name="Hu G."/>
            <person name="Conover J."/>
            <person name="Carlson J."/>
            <person name="Shu S."/>
            <person name="Boston L."/>
            <person name="Williams M."/>
            <person name="Peterson D."/>
            <person name="Mcgee K."/>
            <person name="Jones D."/>
            <person name="Wendel J."/>
            <person name="Stelly D."/>
            <person name="Grimwood J."/>
            <person name="Schmutz J."/>
        </authorList>
    </citation>
    <scope>NUCLEOTIDE SEQUENCE [LARGE SCALE GENOMIC DNA]</scope>
    <source>
        <strain evidence="2">1408120.09</strain>
    </source>
</reference>
<dbReference type="PANTHER" id="PTHR46524:SF7">
    <property type="entry name" value="CW-TYPE ZINC FINGER"/>
    <property type="match status" value="1"/>
</dbReference>
<keyword evidence="3" id="KW-1185">Reference proteome</keyword>
<evidence type="ECO:0000313" key="2">
    <source>
        <dbReference type="EMBL" id="TYI67938.1"/>
    </source>
</evidence>
<protein>
    <submittedName>
        <fullName evidence="2">Uncharacterized protein</fullName>
    </submittedName>
</protein>